<evidence type="ECO:0000313" key="3">
    <source>
        <dbReference type="Proteomes" id="UP000829364"/>
    </source>
</evidence>
<gene>
    <name evidence="2" type="ORF">JDV02_010637</name>
</gene>
<dbReference type="OrthoDB" id="5152379at2759"/>
<keyword evidence="3" id="KW-1185">Reference proteome</keyword>
<dbReference type="Gene3D" id="2.160.20.10">
    <property type="entry name" value="Single-stranded right-handed beta-helix, Pectin lyase-like"/>
    <property type="match status" value="1"/>
</dbReference>
<feature type="region of interest" description="Disordered" evidence="1">
    <location>
        <begin position="311"/>
        <end position="352"/>
    </location>
</feature>
<dbReference type="SUPFAM" id="SSF51126">
    <property type="entry name" value="Pectin lyase-like"/>
    <property type="match status" value="1"/>
</dbReference>
<dbReference type="InterPro" id="IPR011050">
    <property type="entry name" value="Pectin_lyase_fold/virulence"/>
</dbReference>
<protein>
    <submittedName>
        <fullName evidence="2">Uncharacterized protein</fullName>
    </submittedName>
</protein>
<organism evidence="2 3">
    <name type="scientific">Purpureocillium takamizusanense</name>
    <dbReference type="NCBI Taxonomy" id="2060973"/>
    <lineage>
        <taxon>Eukaryota</taxon>
        <taxon>Fungi</taxon>
        <taxon>Dikarya</taxon>
        <taxon>Ascomycota</taxon>
        <taxon>Pezizomycotina</taxon>
        <taxon>Sordariomycetes</taxon>
        <taxon>Hypocreomycetidae</taxon>
        <taxon>Hypocreales</taxon>
        <taxon>Ophiocordycipitaceae</taxon>
        <taxon>Purpureocillium</taxon>
    </lineage>
</organism>
<dbReference type="RefSeq" id="XP_047848401.1">
    <property type="nucleotide sequence ID" value="XM_047992387.1"/>
</dbReference>
<feature type="compositionally biased region" description="Low complexity" evidence="1">
    <location>
        <begin position="415"/>
        <end position="433"/>
    </location>
</feature>
<dbReference type="KEGG" id="ptkz:JDV02_010637"/>
<dbReference type="Proteomes" id="UP000829364">
    <property type="component" value="Chromosome 13"/>
</dbReference>
<dbReference type="EMBL" id="CP086366">
    <property type="protein sequence ID" value="UNI24920.1"/>
    <property type="molecule type" value="Genomic_DNA"/>
</dbReference>
<accession>A0A9Q8VFD7</accession>
<name>A0A9Q8VFD7_9HYPO</name>
<proteinExistence type="predicted"/>
<sequence>MWLWVADHMIDDPDLNDANNDMVQNSVYVARGLLIESQSPVWLYGTSSEHSVLYQYNFHNAKKLFAGMIQTESPYYQPTPKPPAPFKEAVGVMPGDPTYKCAADDEFSGCDESWGVIIRGSENVFIAGAGIYSWFSTYAQDCIDTQMCQNVLVLFEENLENVRIQNLITIGAKYVAVQDGKGIMAADNLNVDSHPKWTQISVFDVSRSAPGFEDLTWIDPKIWDMDTPSFTCSSPCSVKIPPWTGATRVVNYPLITVSSGTWTSTITKPPLTLTEIGFKPVTITADGAKGKGKRQGLEPFFPIPATTPAWPRVKYNGPDGKESYASPSGPFPTPPLSIGPDAKPPTSGNWPKKAIRAVLGSDTSPSVGRCGFPDISCNPQPWTYRDVGGRDTDDDDWDGNDVPDEEIITCPPEPSSSSSSASKTPTTTTSAAPKRTLEIGDPEINDRHCYNSGYAAKHVRLDYAIEDYCNELNDKGAILDAGFSYKTSFPFSGDPWPLLVIIGLVVVDHTKCSWVNKWPASSFDNHGIVNSTETEPQNALQGTELCSKYLHAIIDSCNCGGVDGKQGGTLENDCYEWRIDPNTDW</sequence>
<reference evidence="2" key="1">
    <citation type="submission" date="2021-11" db="EMBL/GenBank/DDBJ databases">
        <title>Purpureocillium_takamizusanense_genome.</title>
        <authorList>
            <person name="Nguyen N.-H."/>
        </authorList>
    </citation>
    <scope>NUCLEOTIDE SEQUENCE</scope>
    <source>
        <strain evidence="2">PT3</strain>
    </source>
</reference>
<dbReference type="InterPro" id="IPR012334">
    <property type="entry name" value="Pectin_lyas_fold"/>
</dbReference>
<evidence type="ECO:0000256" key="1">
    <source>
        <dbReference type="SAM" id="MobiDB-lite"/>
    </source>
</evidence>
<dbReference type="GeneID" id="72072580"/>
<dbReference type="AlphaFoldDB" id="A0A9Q8VFD7"/>
<evidence type="ECO:0000313" key="2">
    <source>
        <dbReference type="EMBL" id="UNI24920.1"/>
    </source>
</evidence>
<feature type="compositionally biased region" description="Acidic residues" evidence="1">
    <location>
        <begin position="392"/>
        <end position="407"/>
    </location>
</feature>
<feature type="region of interest" description="Disordered" evidence="1">
    <location>
        <begin position="381"/>
        <end position="438"/>
    </location>
</feature>